<accession>A0AAD8E2H6</accession>
<gene>
    <name evidence="1" type="ORF">L9F63_008549</name>
</gene>
<reference evidence="1" key="2">
    <citation type="submission" date="2023-05" db="EMBL/GenBank/DDBJ databases">
        <authorList>
            <person name="Fouks B."/>
        </authorList>
    </citation>
    <scope>NUCLEOTIDE SEQUENCE</scope>
    <source>
        <strain evidence="1">Stay&amp;Tobe</strain>
        <tissue evidence="1">Testes</tissue>
    </source>
</reference>
<name>A0AAD8E2H6_DIPPU</name>
<feature type="non-terminal residue" evidence="1">
    <location>
        <position position="69"/>
    </location>
</feature>
<dbReference type="AlphaFoldDB" id="A0AAD8E2H6"/>
<protein>
    <submittedName>
        <fullName evidence="1">Uncharacterized protein</fullName>
    </submittedName>
</protein>
<reference evidence="1" key="1">
    <citation type="journal article" date="2023" name="IScience">
        <title>Live-bearing cockroach genome reveals convergent evolutionary mechanisms linked to viviparity in insects and beyond.</title>
        <authorList>
            <person name="Fouks B."/>
            <person name="Harrison M.C."/>
            <person name="Mikhailova A.A."/>
            <person name="Marchal E."/>
            <person name="English S."/>
            <person name="Carruthers M."/>
            <person name="Jennings E.C."/>
            <person name="Chiamaka E.L."/>
            <person name="Frigard R.A."/>
            <person name="Pippel M."/>
            <person name="Attardo G.M."/>
            <person name="Benoit J.B."/>
            <person name="Bornberg-Bauer E."/>
            <person name="Tobe S.S."/>
        </authorList>
    </citation>
    <scope>NUCLEOTIDE SEQUENCE</scope>
    <source>
        <strain evidence="1">Stay&amp;Tobe</strain>
    </source>
</reference>
<keyword evidence="2" id="KW-1185">Reference proteome</keyword>
<dbReference type="EMBL" id="JASPKZ010010656">
    <property type="protein sequence ID" value="KAJ9574077.1"/>
    <property type="molecule type" value="Genomic_DNA"/>
</dbReference>
<comment type="caution">
    <text evidence="1">The sequence shown here is derived from an EMBL/GenBank/DDBJ whole genome shotgun (WGS) entry which is preliminary data.</text>
</comment>
<proteinExistence type="predicted"/>
<evidence type="ECO:0000313" key="1">
    <source>
        <dbReference type="EMBL" id="KAJ9574077.1"/>
    </source>
</evidence>
<organism evidence="1 2">
    <name type="scientific">Diploptera punctata</name>
    <name type="common">Pacific beetle cockroach</name>
    <dbReference type="NCBI Taxonomy" id="6984"/>
    <lineage>
        <taxon>Eukaryota</taxon>
        <taxon>Metazoa</taxon>
        <taxon>Ecdysozoa</taxon>
        <taxon>Arthropoda</taxon>
        <taxon>Hexapoda</taxon>
        <taxon>Insecta</taxon>
        <taxon>Pterygota</taxon>
        <taxon>Neoptera</taxon>
        <taxon>Polyneoptera</taxon>
        <taxon>Dictyoptera</taxon>
        <taxon>Blattodea</taxon>
        <taxon>Blaberoidea</taxon>
        <taxon>Blaberidae</taxon>
        <taxon>Diplopterinae</taxon>
        <taxon>Diploptera</taxon>
    </lineage>
</organism>
<sequence length="69" mass="7412">QSSCHVKSESCFAYLHAIFQFTPPMLLTPYDNTGVTISYVSDSRHISGSSPDISGYVAVFPPDVSPSTA</sequence>
<evidence type="ECO:0000313" key="2">
    <source>
        <dbReference type="Proteomes" id="UP001233999"/>
    </source>
</evidence>
<feature type="non-terminal residue" evidence="1">
    <location>
        <position position="1"/>
    </location>
</feature>
<dbReference type="Proteomes" id="UP001233999">
    <property type="component" value="Unassembled WGS sequence"/>
</dbReference>